<evidence type="ECO:0000313" key="3">
    <source>
        <dbReference type="Proteomes" id="UP000035368"/>
    </source>
</evidence>
<evidence type="ECO:0000256" key="1">
    <source>
        <dbReference type="SAM" id="Phobius"/>
    </source>
</evidence>
<proteinExistence type="predicted"/>
<organism evidence="2 3">
    <name type="scientific">Corynebacterium epidermidicanis</name>
    <dbReference type="NCBI Taxonomy" id="1050174"/>
    <lineage>
        <taxon>Bacteria</taxon>
        <taxon>Bacillati</taxon>
        <taxon>Actinomycetota</taxon>
        <taxon>Actinomycetes</taxon>
        <taxon>Mycobacteriales</taxon>
        <taxon>Corynebacteriaceae</taxon>
        <taxon>Corynebacterium</taxon>
    </lineage>
</organism>
<keyword evidence="1" id="KW-0812">Transmembrane</keyword>
<evidence type="ECO:0000313" key="2">
    <source>
        <dbReference type="EMBL" id="AKK02187.1"/>
    </source>
</evidence>
<gene>
    <name evidence="2" type="ORF">CEPID_01510</name>
</gene>
<dbReference type="InterPro" id="IPR008407">
    <property type="entry name" value="Brnchd-chn_aa_trnsp_AzlD"/>
</dbReference>
<keyword evidence="1" id="KW-1133">Transmembrane helix</keyword>
<dbReference type="RefSeq" id="WP_047239450.1">
    <property type="nucleotide sequence ID" value="NZ_CP011541.1"/>
</dbReference>
<dbReference type="Proteomes" id="UP000035368">
    <property type="component" value="Chromosome"/>
</dbReference>
<protein>
    <submittedName>
        <fullName evidence="2">Putative branched-chain amino acid permease</fullName>
    </submittedName>
</protein>
<feature type="transmembrane region" description="Helical" evidence="1">
    <location>
        <begin position="44"/>
        <end position="63"/>
    </location>
</feature>
<dbReference type="PIRSF" id="PIRSF003203">
    <property type="entry name" value="AzlD"/>
    <property type="match status" value="1"/>
</dbReference>
<accession>A0A0G3GTP5</accession>
<reference evidence="2 3" key="1">
    <citation type="submission" date="2015-05" db="EMBL/GenBank/DDBJ databases">
        <title>Complete genome sequence of Corynebacterium epidermidicanis DSM 45586, isolated from the skin of a dog suffering from pruritus.</title>
        <authorList>
            <person name="Ruckert C."/>
            <person name="Albersmeier A."/>
            <person name="Winkler A."/>
            <person name="Tauch A."/>
        </authorList>
    </citation>
    <scope>NUCLEOTIDE SEQUENCE [LARGE SCALE GENOMIC DNA]</scope>
    <source>
        <strain evidence="2 3">DSM 45586</strain>
    </source>
</reference>
<sequence>MANSAYVFAAIGLAGLVTFLLRLAPFVIKQRLYGSAFMEDLGRWMPLGGMVILAMYVTTGVDWKNAHDARAYGAGLTVTVVLHLWRKNMILSIVAGTAVCAILASW</sequence>
<keyword evidence="1" id="KW-0472">Membrane</keyword>
<dbReference type="PATRIC" id="fig|1050174.4.peg.307"/>
<dbReference type="AlphaFoldDB" id="A0A0G3GTP5"/>
<feature type="transmembrane region" description="Helical" evidence="1">
    <location>
        <begin position="6"/>
        <end position="24"/>
    </location>
</feature>
<dbReference type="Pfam" id="PF05437">
    <property type="entry name" value="AzlD"/>
    <property type="match status" value="1"/>
</dbReference>
<dbReference type="EMBL" id="CP011541">
    <property type="protein sequence ID" value="AKK02187.1"/>
    <property type="molecule type" value="Genomic_DNA"/>
</dbReference>
<name>A0A0G3GTP5_9CORY</name>
<dbReference type="OrthoDB" id="5324916at2"/>
<keyword evidence="3" id="KW-1185">Reference proteome</keyword>
<dbReference type="STRING" id="1050174.CEPID_01510"/>
<dbReference type="KEGG" id="cei:CEPID_01510"/>